<dbReference type="GeneID" id="39861811"/>
<protein>
    <recommendedName>
        <fullName evidence="4">Histidine kinase</fullName>
    </recommendedName>
</protein>
<dbReference type="Proteomes" id="UP001224926">
    <property type="component" value="Chromosome"/>
</dbReference>
<gene>
    <name evidence="2" type="ORF">NP511_09295</name>
</gene>
<dbReference type="EMBL" id="CP101873">
    <property type="protein sequence ID" value="WMT09806.1"/>
    <property type="molecule type" value="Genomic_DNA"/>
</dbReference>
<evidence type="ECO:0008006" key="4">
    <source>
        <dbReference type="Google" id="ProtNLM"/>
    </source>
</evidence>
<evidence type="ECO:0000313" key="2">
    <source>
        <dbReference type="EMBL" id="WMT09806.1"/>
    </source>
</evidence>
<feature type="transmembrane region" description="Helical" evidence="1">
    <location>
        <begin position="92"/>
        <end position="115"/>
    </location>
</feature>
<evidence type="ECO:0000313" key="3">
    <source>
        <dbReference type="Proteomes" id="UP001224926"/>
    </source>
</evidence>
<dbReference type="GeneID" id="84214134"/>
<reference evidence="2 3" key="1">
    <citation type="submission" date="2022-07" db="EMBL/GenBank/DDBJ databases">
        <title>Two temperate virus in Haloterrigena jeotgali A29.</title>
        <authorList>
            <person name="Deng X."/>
        </authorList>
    </citation>
    <scope>NUCLEOTIDE SEQUENCE [LARGE SCALE GENOMIC DNA]</scope>
    <source>
        <strain evidence="2 3">A29</strain>
    </source>
</reference>
<keyword evidence="1" id="KW-0812">Transmembrane</keyword>
<accession>A0AAF0PFL3</accession>
<sequence length="161" mass="17315">MSTDHAHHADRSLVVHSYWPYAVLLGGLVGVIRPALTIFADIGPTTGVLTTLPEMQLWWVLHIGYSAVFATGYGLIVYHHRLRPFSESIPTGAVLGLGYGVALWLGNIVIGWNLVLAPHLLSMSTPIDPLAAGPIVDHIVYGLGLGVVYAAVVPRLDTYRG</sequence>
<dbReference type="RefSeq" id="WP_049965416.1">
    <property type="nucleotide sequence ID" value="NZ_CP101873.1"/>
</dbReference>
<keyword evidence="3" id="KW-1185">Reference proteome</keyword>
<dbReference type="AlphaFoldDB" id="A0AAF0PFL3"/>
<feature type="transmembrane region" description="Helical" evidence="1">
    <location>
        <begin position="59"/>
        <end position="80"/>
    </location>
</feature>
<organism evidence="2 3">
    <name type="scientific">Natrinema thermotolerans</name>
    <dbReference type="NCBI Taxonomy" id="121872"/>
    <lineage>
        <taxon>Archaea</taxon>
        <taxon>Methanobacteriati</taxon>
        <taxon>Methanobacteriota</taxon>
        <taxon>Stenosarchaea group</taxon>
        <taxon>Halobacteria</taxon>
        <taxon>Halobacteriales</taxon>
        <taxon>Natrialbaceae</taxon>
        <taxon>Natrinema</taxon>
    </lineage>
</organism>
<keyword evidence="1" id="KW-0472">Membrane</keyword>
<keyword evidence="1" id="KW-1133">Transmembrane helix</keyword>
<feature type="transmembrane region" description="Helical" evidence="1">
    <location>
        <begin position="135"/>
        <end position="153"/>
    </location>
</feature>
<name>A0AAF0PFL3_9EURY</name>
<proteinExistence type="predicted"/>
<feature type="transmembrane region" description="Helical" evidence="1">
    <location>
        <begin position="21"/>
        <end position="39"/>
    </location>
</feature>
<evidence type="ECO:0000256" key="1">
    <source>
        <dbReference type="SAM" id="Phobius"/>
    </source>
</evidence>